<evidence type="ECO:0000256" key="5">
    <source>
        <dbReference type="ARBA" id="ARBA00022989"/>
    </source>
</evidence>
<dbReference type="InterPro" id="IPR050366">
    <property type="entry name" value="BP-dependent_transpt_permease"/>
</dbReference>
<name>A0ABV3GKW4_MICGL</name>
<dbReference type="InterPro" id="IPR000515">
    <property type="entry name" value="MetI-like"/>
</dbReference>
<feature type="transmembrane region" description="Helical" evidence="7">
    <location>
        <begin position="150"/>
        <end position="170"/>
    </location>
</feature>
<dbReference type="Pfam" id="PF00528">
    <property type="entry name" value="BPD_transp_1"/>
    <property type="match status" value="1"/>
</dbReference>
<feature type="transmembrane region" description="Helical" evidence="7">
    <location>
        <begin position="283"/>
        <end position="304"/>
    </location>
</feature>
<keyword evidence="5 7" id="KW-1133">Transmembrane helix</keyword>
<evidence type="ECO:0000313" key="9">
    <source>
        <dbReference type="EMBL" id="MEV0972279.1"/>
    </source>
</evidence>
<feature type="transmembrane region" description="Helical" evidence="7">
    <location>
        <begin position="114"/>
        <end position="138"/>
    </location>
</feature>
<feature type="transmembrane region" description="Helical" evidence="7">
    <location>
        <begin position="37"/>
        <end position="59"/>
    </location>
</feature>
<comment type="subcellular location">
    <subcellularLocation>
        <location evidence="1 7">Cell membrane</location>
        <topology evidence="1 7">Multi-pass membrane protein</topology>
    </subcellularLocation>
</comment>
<dbReference type="PANTHER" id="PTHR43386">
    <property type="entry name" value="OLIGOPEPTIDE TRANSPORT SYSTEM PERMEASE PROTEIN APPC"/>
    <property type="match status" value="1"/>
</dbReference>
<evidence type="ECO:0000256" key="4">
    <source>
        <dbReference type="ARBA" id="ARBA00022692"/>
    </source>
</evidence>
<protein>
    <submittedName>
        <fullName evidence="9">ABC transporter permease</fullName>
    </submittedName>
</protein>
<feature type="transmembrane region" description="Helical" evidence="7">
    <location>
        <begin position="176"/>
        <end position="195"/>
    </location>
</feature>
<feature type="domain" description="ABC transmembrane type-1" evidence="8">
    <location>
        <begin position="110"/>
        <end position="304"/>
    </location>
</feature>
<dbReference type="EMBL" id="JBFALK010000016">
    <property type="protein sequence ID" value="MEV0972279.1"/>
    <property type="molecule type" value="Genomic_DNA"/>
</dbReference>
<organism evidence="9 10">
    <name type="scientific">Microtetraspora glauca</name>
    <dbReference type="NCBI Taxonomy" id="1996"/>
    <lineage>
        <taxon>Bacteria</taxon>
        <taxon>Bacillati</taxon>
        <taxon>Actinomycetota</taxon>
        <taxon>Actinomycetes</taxon>
        <taxon>Streptosporangiales</taxon>
        <taxon>Streptosporangiaceae</taxon>
        <taxon>Microtetraspora</taxon>
    </lineage>
</organism>
<keyword evidence="6 7" id="KW-0472">Membrane</keyword>
<dbReference type="RefSeq" id="WP_358137268.1">
    <property type="nucleotide sequence ID" value="NZ_JBFALK010000016.1"/>
</dbReference>
<keyword evidence="2 7" id="KW-0813">Transport</keyword>
<accession>A0ABV3GKW4</accession>
<evidence type="ECO:0000256" key="6">
    <source>
        <dbReference type="ARBA" id="ARBA00023136"/>
    </source>
</evidence>
<keyword evidence="4 7" id="KW-0812">Transmembrane</keyword>
<keyword evidence="3" id="KW-1003">Cell membrane</keyword>
<comment type="caution">
    <text evidence="9">The sequence shown here is derived from an EMBL/GenBank/DDBJ whole genome shotgun (WGS) entry which is preliminary data.</text>
</comment>
<evidence type="ECO:0000256" key="7">
    <source>
        <dbReference type="RuleBase" id="RU363032"/>
    </source>
</evidence>
<dbReference type="SUPFAM" id="SSF161098">
    <property type="entry name" value="MetI-like"/>
    <property type="match status" value="1"/>
</dbReference>
<evidence type="ECO:0000256" key="1">
    <source>
        <dbReference type="ARBA" id="ARBA00004651"/>
    </source>
</evidence>
<evidence type="ECO:0000313" key="10">
    <source>
        <dbReference type="Proteomes" id="UP001551675"/>
    </source>
</evidence>
<dbReference type="InterPro" id="IPR035906">
    <property type="entry name" value="MetI-like_sf"/>
</dbReference>
<dbReference type="Gene3D" id="1.10.3720.10">
    <property type="entry name" value="MetI-like"/>
    <property type="match status" value="1"/>
</dbReference>
<dbReference type="PROSITE" id="PS50928">
    <property type="entry name" value="ABC_TM1"/>
    <property type="match status" value="1"/>
</dbReference>
<evidence type="ECO:0000256" key="3">
    <source>
        <dbReference type="ARBA" id="ARBA00022475"/>
    </source>
</evidence>
<evidence type="ECO:0000256" key="2">
    <source>
        <dbReference type="ARBA" id="ARBA00022448"/>
    </source>
</evidence>
<gene>
    <name evidence="9" type="ORF">AB0I59_27075</name>
</gene>
<dbReference type="CDD" id="cd06261">
    <property type="entry name" value="TM_PBP2"/>
    <property type="match status" value="1"/>
</dbReference>
<sequence>MSIAEIQQAEGRGTPALGRFLRKRSVLGRFLRKRSGVAGLIMLVVPLVAGLCAPLLVWIEGQDPSTLHTDLLDPDGGRPLGAFGGVSADHWLGVVPVTGVDLFAQIVYGIRSSLFIAFGASILSIAFAAVLGTAMGYFGGWLNAVAGRVIDFMFGFPGLMFVIAIMAIVPPEMPRGLVLVLVLAFFGWVTPARIIGAQAGAINARAFVEAARATGAPPWQIIRREMLPHLFGLVVVLFAMSLPGNVSVVAGLSFLGVGLRGDVPDLGKLLSDSLPWIYSGADVWYMLFPGAVVFLIVFGATLAGDALRDVLDVRTEDAA</sequence>
<dbReference type="Proteomes" id="UP001551675">
    <property type="component" value="Unassembled WGS sequence"/>
</dbReference>
<comment type="similarity">
    <text evidence="7">Belongs to the binding-protein-dependent transport system permease family.</text>
</comment>
<reference evidence="9 10" key="1">
    <citation type="submission" date="2024-06" db="EMBL/GenBank/DDBJ databases">
        <title>The Natural Products Discovery Center: Release of the First 8490 Sequenced Strains for Exploring Actinobacteria Biosynthetic Diversity.</title>
        <authorList>
            <person name="Kalkreuter E."/>
            <person name="Kautsar S.A."/>
            <person name="Yang D."/>
            <person name="Bader C.D."/>
            <person name="Teijaro C.N."/>
            <person name="Fluegel L."/>
            <person name="Davis C.M."/>
            <person name="Simpson J.R."/>
            <person name="Lauterbach L."/>
            <person name="Steele A.D."/>
            <person name="Gui C."/>
            <person name="Meng S."/>
            <person name="Li G."/>
            <person name="Viehrig K."/>
            <person name="Ye F."/>
            <person name="Su P."/>
            <person name="Kiefer A.F."/>
            <person name="Nichols A."/>
            <person name="Cepeda A.J."/>
            <person name="Yan W."/>
            <person name="Fan B."/>
            <person name="Jiang Y."/>
            <person name="Adhikari A."/>
            <person name="Zheng C.-J."/>
            <person name="Schuster L."/>
            <person name="Cowan T.M."/>
            <person name="Smanski M.J."/>
            <person name="Chevrette M.G."/>
            <person name="De Carvalho L.P.S."/>
            <person name="Shen B."/>
        </authorList>
    </citation>
    <scope>NUCLEOTIDE SEQUENCE [LARGE SCALE GENOMIC DNA]</scope>
    <source>
        <strain evidence="9 10">NPDC050100</strain>
    </source>
</reference>
<feature type="transmembrane region" description="Helical" evidence="7">
    <location>
        <begin position="230"/>
        <end position="255"/>
    </location>
</feature>
<evidence type="ECO:0000259" key="8">
    <source>
        <dbReference type="PROSITE" id="PS50928"/>
    </source>
</evidence>
<proteinExistence type="inferred from homology"/>
<keyword evidence="10" id="KW-1185">Reference proteome</keyword>
<dbReference type="PANTHER" id="PTHR43386:SF1">
    <property type="entry name" value="D,D-DIPEPTIDE TRANSPORT SYSTEM PERMEASE PROTEIN DDPC-RELATED"/>
    <property type="match status" value="1"/>
</dbReference>